<dbReference type="PANTHER" id="PTHR43065">
    <property type="entry name" value="SENSOR HISTIDINE KINASE"/>
    <property type="match status" value="1"/>
</dbReference>
<dbReference type="GO" id="GO:0000155">
    <property type="term" value="F:phosphorelay sensor kinase activity"/>
    <property type="evidence" value="ECO:0007669"/>
    <property type="project" value="InterPro"/>
</dbReference>
<dbReference type="SUPFAM" id="SSF55874">
    <property type="entry name" value="ATPase domain of HSP90 chaperone/DNA topoisomerase II/histidine kinase"/>
    <property type="match status" value="1"/>
</dbReference>
<evidence type="ECO:0000313" key="13">
    <source>
        <dbReference type="Proteomes" id="UP000183104"/>
    </source>
</evidence>
<dbReference type="PROSITE" id="PS50112">
    <property type="entry name" value="PAS"/>
    <property type="match status" value="2"/>
</dbReference>
<dbReference type="InterPro" id="IPR000014">
    <property type="entry name" value="PAS"/>
</dbReference>
<keyword evidence="4" id="KW-0808">Transferase</keyword>
<dbReference type="RefSeq" id="WP_054967037.1">
    <property type="nucleotide sequence ID" value="NZ_FMUN01000001.1"/>
</dbReference>
<dbReference type="InterPro" id="IPR003661">
    <property type="entry name" value="HisK_dim/P_dom"/>
</dbReference>
<dbReference type="InterPro" id="IPR036097">
    <property type="entry name" value="HisK_dim/P_sf"/>
</dbReference>
<dbReference type="EC" id="2.7.13.3" evidence="2"/>
<feature type="domain" description="PAC" evidence="11">
    <location>
        <begin position="202"/>
        <end position="254"/>
    </location>
</feature>
<reference evidence="13" key="1">
    <citation type="submission" date="2016-10" db="EMBL/GenBank/DDBJ databases">
        <authorList>
            <person name="Varghese N."/>
        </authorList>
    </citation>
    <scope>NUCLEOTIDE SEQUENCE [LARGE SCALE GENOMIC DNA]</scope>
    <source>
        <strain evidence="13">HL 19</strain>
    </source>
</reference>
<dbReference type="InterPro" id="IPR005467">
    <property type="entry name" value="His_kinase_dom"/>
</dbReference>
<comment type="catalytic activity">
    <reaction evidence="1">
        <text>ATP + protein L-histidine = ADP + protein N-phospho-L-histidine.</text>
        <dbReference type="EC" id="2.7.13.3"/>
    </reaction>
</comment>
<dbReference type="SMART" id="SM00086">
    <property type="entry name" value="PAC"/>
    <property type="match status" value="3"/>
</dbReference>
<dbReference type="PROSITE" id="PS50109">
    <property type="entry name" value="HIS_KIN"/>
    <property type="match status" value="1"/>
</dbReference>
<keyword evidence="8" id="KW-0902">Two-component regulatory system</keyword>
<dbReference type="InterPro" id="IPR035965">
    <property type="entry name" value="PAS-like_dom_sf"/>
</dbReference>
<dbReference type="STRING" id="381306.AN478_13045"/>
<feature type="domain" description="PAS" evidence="10">
    <location>
        <begin position="129"/>
        <end position="199"/>
    </location>
</feature>
<dbReference type="SUPFAM" id="SSF55785">
    <property type="entry name" value="PYP-like sensor domain (PAS domain)"/>
    <property type="match status" value="4"/>
</dbReference>
<dbReference type="AlphaFoldDB" id="A0A0P9C3B9"/>
<dbReference type="SMART" id="SM00388">
    <property type="entry name" value="HisKA"/>
    <property type="match status" value="1"/>
</dbReference>
<evidence type="ECO:0000256" key="7">
    <source>
        <dbReference type="ARBA" id="ARBA00022840"/>
    </source>
</evidence>
<keyword evidence="5" id="KW-0547">Nucleotide-binding</keyword>
<dbReference type="PRINTS" id="PR00344">
    <property type="entry name" value="BCTRLSENSOR"/>
</dbReference>
<keyword evidence="7" id="KW-0067">ATP-binding</keyword>
<evidence type="ECO:0000259" key="11">
    <source>
        <dbReference type="PROSITE" id="PS50113"/>
    </source>
</evidence>
<evidence type="ECO:0000256" key="5">
    <source>
        <dbReference type="ARBA" id="ARBA00022741"/>
    </source>
</evidence>
<keyword evidence="6" id="KW-0418">Kinase</keyword>
<dbReference type="InterPro" id="IPR001610">
    <property type="entry name" value="PAC"/>
</dbReference>
<dbReference type="NCBIfam" id="TIGR00229">
    <property type="entry name" value="sensory_box"/>
    <property type="match status" value="2"/>
</dbReference>
<evidence type="ECO:0000256" key="6">
    <source>
        <dbReference type="ARBA" id="ARBA00022777"/>
    </source>
</evidence>
<dbReference type="InterPro" id="IPR013656">
    <property type="entry name" value="PAS_4"/>
</dbReference>
<feature type="domain" description="PAS" evidence="10">
    <location>
        <begin position="255"/>
        <end position="312"/>
    </location>
</feature>
<dbReference type="Gene3D" id="3.30.450.20">
    <property type="entry name" value="PAS domain"/>
    <property type="match status" value="4"/>
</dbReference>
<dbReference type="PROSITE" id="PS50113">
    <property type="entry name" value="PAC"/>
    <property type="match status" value="3"/>
</dbReference>
<dbReference type="Pfam" id="PF13426">
    <property type="entry name" value="PAS_9"/>
    <property type="match status" value="2"/>
</dbReference>
<evidence type="ECO:0000256" key="3">
    <source>
        <dbReference type="ARBA" id="ARBA00022553"/>
    </source>
</evidence>
<gene>
    <name evidence="12" type="ORF">SAMN05661077_0241</name>
</gene>
<dbReference type="Proteomes" id="UP000183104">
    <property type="component" value="Unassembled WGS sequence"/>
</dbReference>
<feature type="domain" description="PAC" evidence="11">
    <location>
        <begin position="328"/>
        <end position="380"/>
    </location>
</feature>
<dbReference type="InterPro" id="IPR003594">
    <property type="entry name" value="HATPase_dom"/>
</dbReference>
<dbReference type="PANTHER" id="PTHR43065:SF10">
    <property type="entry name" value="PEROXIDE STRESS-ACTIVATED HISTIDINE KINASE MAK3"/>
    <property type="match status" value="1"/>
</dbReference>
<evidence type="ECO:0000259" key="9">
    <source>
        <dbReference type="PROSITE" id="PS50109"/>
    </source>
</evidence>
<dbReference type="Gene3D" id="3.30.565.10">
    <property type="entry name" value="Histidine kinase-like ATPase, C-terminal domain"/>
    <property type="match status" value="1"/>
</dbReference>
<dbReference type="Pfam" id="PF08448">
    <property type="entry name" value="PAS_4"/>
    <property type="match status" value="1"/>
</dbReference>
<evidence type="ECO:0000256" key="4">
    <source>
        <dbReference type="ARBA" id="ARBA00022679"/>
    </source>
</evidence>
<evidence type="ECO:0000256" key="8">
    <source>
        <dbReference type="ARBA" id="ARBA00023012"/>
    </source>
</evidence>
<sequence>MKSASGTESHTSTGTSLFDQLFRHAPLPQVLADPDQGTVLRVSPAACDLLEESREALEGAPLADLFPEPEGDLNEFLDRLTRERSASLRARTSPSRVLELQATALETEEGPWAHIALRDVSAETELNAARGFRESLVEHFPDAVFLKDRQGVYETCNTEFLRRVGKGRDEVLGVRDREVIPPELAEHCTATDRKVLTEERPQVTERWLQRDSGEWVLLQILKLPHRDTDGHLHGVIGVCRDVTERHHTERRLRTSEHQLREILEASPEGLWMGDFETLETVEVNGALCEMLGRSREDLLGTRPDEWIDPADRPTFWEEATRRREAKTRRYEISLLTRAGERVPVVANVSTSYDPEGAPQHSVAFVTDVTHLKETERSLQRVADILEAFPGPVVLCSTDFKVLYQNRFARETLGDYQPGATPVSALTGDHTFKEVMQREAVPAAREEGSWTGEVPLVDVTGKERPFLMTVLAHSESDGQVERLSAVGVDIAPQKEAEAREKHYLEQLNRMSRLISMGELVSVLSHQLNQPLTALSNYATAGTQLLAQKSAMPSQIQELLEGMGSEAQKASGILTQIRNFLKGQSPDLRPLEVNPLIRELVPFICTGHAGKVPPIELDLDQDLPPVEADGIQLQEAVFNLARNGIESCRERNPESPGPLILRTRRTEEGAEIRVIDHGTGLPEGLDLEALEPFFTTKEKGLGLGLWIVKSIVQSHGGRLEAWNNPEGPGATFRIALPAAA</sequence>
<accession>A0A0P9C3B9</accession>
<evidence type="ECO:0000259" key="10">
    <source>
        <dbReference type="PROSITE" id="PS50112"/>
    </source>
</evidence>
<dbReference type="SMART" id="SM00091">
    <property type="entry name" value="PAS"/>
    <property type="match status" value="4"/>
</dbReference>
<proteinExistence type="predicted"/>
<dbReference type="InterPro" id="IPR004358">
    <property type="entry name" value="Sig_transdc_His_kin-like_C"/>
</dbReference>
<keyword evidence="13" id="KW-1185">Reference proteome</keyword>
<dbReference type="EMBL" id="FMUN01000001">
    <property type="protein sequence ID" value="SCX75452.1"/>
    <property type="molecule type" value="Genomic_DNA"/>
</dbReference>
<dbReference type="SUPFAM" id="SSF47384">
    <property type="entry name" value="Homodimeric domain of signal transducing histidine kinase"/>
    <property type="match status" value="1"/>
</dbReference>
<feature type="domain" description="Histidine kinase" evidence="9">
    <location>
        <begin position="521"/>
        <end position="738"/>
    </location>
</feature>
<keyword evidence="3" id="KW-0597">Phosphoprotein</keyword>
<dbReference type="Pfam" id="PF00512">
    <property type="entry name" value="HisKA"/>
    <property type="match status" value="1"/>
</dbReference>
<protein>
    <recommendedName>
        <fullName evidence="2">histidine kinase</fullName>
        <ecNumber evidence="2">2.7.13.3</ecNumber>
    </recommendedName>
</protein>
<evidence type="ECO:0000256" key="1">
    <source>
        <dbReference type="ARBA" id="ARBA00000085"/>
    </source>
</evidence>
<dbReference type="SMART" id="SM00387">
    <property type="entry name" value="HATPase_c"/>
    <property type="match status" value="1"/>
</dbReference>
<feature type="domain" description="PAC" evidence="11">
    <location>
        <begin position="449"/>
        <end position="501"/>
    </location>
</feature>
<dbReference type="CDD" id="cd00082">
    <property type="entry name" value="HisKA"/>
    <property type="match status" value="1"/>
</dbReference>
<evidence type="ECO:0000313" key="12">
    <source>
        <dbReference type="EMBL" id="SCX75452.1"/>
    </source>
</evidence>
<dbReference type="CDD" id="cd00130">
    <property type="entry name" value="PAS"/>
    <property type="match status" value="3"/>
</dbReference>
<dbReference type="GO" id="GO:0005524">
    <property type="term" value="F:ATP binding"/>
    <property type="evidence" value="ECO:0007669"/>
    <property type="project" value="UniProtKB-KW"/>
</dbReference>
<organism evidence="12 13">
    <name type="scientific">Thiohalorhabdus denitrificans</name>
    <dbReference type="NCBI Taxonomy" id="381306"/>
    <lineage>
        <taxon>Bacteria</taxon>
        <taxon>Pseudomonadati</taxon>
        <taxon>Pseudomonadota</taxon>
        <taxon>Gammaproteobacteria</taxon>
        <taxon>Thiohalorhabdales</taxon>
        <taxon>Thiohalorhabdaceae</taxon>
        <taxon>Thiohalorhabdus</taxon>
    </lineage>
</organism>
<dbReference type="Gene3D" id="1.10.287.130">
    <property type="match status" value="1"/>
</dbReference>
<evidence type="ECO:0000256" key="2">
    <source>
        <dbReference type="ARBA" id="ARBA00012438"/>
    </source>
</evidence>
<dbReference type="InterPro" id="IPR000700">
    <property type="entry name" value="PAS-assoc_C"/>
</dbReference>
<dbReference type="InterPro" id="IPR036890">
    <property type="entry name" value="HATPase_C_sf"/>
</dbReference>
<dbReference type="Pfam" id="PF02518">
    <property type="entry name" value="HATPase_c"/>
    <property type="match status" value="1"/>
</dbReference>
<name>A0A0P9C3B9_9GAMM</name>